<dbReference type="Pfam" id="PF22262">
    <property type="entry name" value="DUF6950"/>
    <property type="match status" value="1"/>
</dbReference>
<accession>A0A919E695</accession>
<keyword evidence="3" id="KW-1185">Reference proteome</keyword>
<dbReference type="AlphaFoldDB" id="A0A919E695"/>
<reference evidence="2" key="1">
    <citation type="journal article" date="2014" name="Int. J. Syst. Evol. Microbiol.">
        <title>Complete genome sequence of Corynebacterium casei LMG S-19264T (=DSM 44701T), isolated from a smear-ripened cheese.</title>
        <authorList>
            <consortium name="US DOE Joint Genome Institute (JGI-PGF)"/>
            <person name="Walter F."/>
            <person name="Albersmeier A."/>
            <person name="Kalinowski J."/>
            <person name="Ruckert C."/>
        </authorList>
    </citation>
    <scope>NUCLEOTIDE SEQUENCE</scope>
    <source>
        <strain evidence="2">KCTC 42590</strain>
    </source>
</reference>
<name>A0A919E695_9PROT</name>
<comment type="caution">
    <text evidence="2">The sequence shown here is derived from an EMBL/GenBank/DDBJ whole genome shotgun (WGS) entry which is preliminary data.</text>
</comment>
<evidence type="ECO:0000313" key="3">
    <source>
        <dbReference type="Proteomes" id="UP000630923"/>
    </source>
</evidence>
<dbReference type="RefSeq" id="WP_191250619.1">
    <property type="nucleotide sequence ID" value="NZ_BNCI01000001.1"/>
</dbReference>
<sequence length="149" mass="15944">MKRFYDWPERLDAAVRGRLRMPFAYGQHDCCMAAADLIHAVTGVDPMKAYRGQYHSAASAVRLFHSAGHSSLVTAVDSALTAHGAHTIQVLQASIGDLVIAQTALPDALGSDACGIAVGERALFPSDVGWISLPVRQAHTAYRIGHQHG</sequence>
<reference evidence="2" key="2">
    <citation type="submission" date="2020-09" db="EMBL/GenBank/DDBJ databases">
        <authorList>
            <person name="Sun Q."/>
            <person name="Kim S."/>
        </authorList>
    </citation>
    <scope>NUCLEOTIDE SEQUENCE</scope>
    <source>
        <strain evidence="2">KCTC 42590</strain>
    </source>
</reference>
<dbReference type="EMBL" id="BNCI01000001">
    <property type="protein sequence ID" value="GHF18256.1"/>
    <property type="molecule type" value="Genomic_DNA"/>
</dbReference>
<protein>
    <recommendedName>
        <fullName evidence="1">DUF6950 domain-containing protein</fullName>
    </recommendedName>
</protein>
<dbReference type="Proteomes" id="UP000630923">
    <property type="component" value="Unassembled WGS sequence"/>
</dbReference>
<proteinExistence type="predicted"/>
<feature type="domain" description="DUF6950" evidence="1">
    <location>
        <begin position="2"/>
        <end position="144"/>
    </location>
</feature>
<gene>
    <name evidence="2" type="ORF">GCM10017044_10960</name>
</gene>
<dbReference type="InterPro" id="IPR053802">
    <property type="entry name" value="DUF6950"/>
</dbReference>
<evidence type="ECO:0000313" key="2">
    <source>
        <dbReference type="EMBL" id="GHF18256.1"/>
    </source>
</evidence>
<organism evidence="2 3">
    <name type="scientific">Kordiimonas sediminis</name>
    <dbReference type="NCBI Taxonomy" id="1735581"/>
    <lineage>
        <taxon>Bacteria</taxon>
        <taxon>Pseudomonadati</taxon>
        <taxon>Pseudomonadota</taxon>
        <taxon>Alphaproteobacteria</taxon>
        <taxon>Kordiimonadales</taxon>
        <taxon>Kordiimonadaceae</taxon>
        <taxon>Kordiimonas</taxon>
    </lineage>
</organism>
<evidence type="ECO:0000259" key="1">
    <source>
        <dbReference type="Pfam" id="PF22262"/>
    </source>
</evidence>